<dbReference type="EMBL" id="SNZK01000012">
    <property type="protein sequence ID" value="TDR51527.1"/>
    <property type="molecule type" value="Genomic_DNA"/>
</dbReference>
<comment type="caution">
    <text evidence="2">The sequence shown here is derived from an EMBL/GenBank/DDBJ whole genome shotgun (WGS) entry which is preliminary data.</text>
</comment>
<keyword evidence="1" id="KW-0812">Transmembrane</keyword>
<feature type="transmembrane region" description="Helical" evidence="1">
    <location>
        <begin position="34"/>
        <end position="55"/>
    </location>
</feature>
<gene>
    <name evidence="2" type="ORF">DFP96_11212</name>
</gene>
<keyword evidence="1" id="KW-1133">Transmembrane helix</keyword>
<accession>A0A4R6ZGX6</accession>
<reference evidence="2 3" key="1">
    <citation type="submission" date="2019-03" db="EMBL/GenBank/DDBJ databases">
        <title>Genomic Encyclopedia of Type Strains, Phase III (KMG-III): the genomes of soil and plant-associated and newly described type strains.</title>
        <authorList>
            <person name="Whitman W."/>
        </authorList>
    </citation>
    <scope>NUCLEOTIDE SEQUENCE [LARGE SCALE GENOMIC DNA]</scope>
    <source>
        <strain evidence="2 3">CECT 7972</strain>
    </source>
</reference>
<proteinExistence type="predicted"/>
<protein>
    <submittedName>
        <fullName evidence="2">Uncharacterized protein</fullName>
    </submittedName>
</protein>
<dbReference type="AlphaFoldDB" id="A0A4R6ZGX6"/>
<sequence length="60" mass="7099">MTRRKELVSYMQGVFITSMVLCLVLKFIFNNTWFTSVGIPFVIFILLSVIAMFRFKDKEK</sequence>
<keyword evidence="1" id="KW-0472">Membrane</keyword>
<organism evidence="2 3">
    <name type="scientific">Listeria rocourtiae</name>
    <dbReference type="NCBI Taxonomy" id="647910"/>
    <lineage>
        <taxon>Bacteria</taxon>
        <taxon>Bacillati</taxon>
        <taxon>Bacillota</taxon>
        <taxon>Bacilli</taxon>
        <taxon>Bacillales</taxon>
        <taxon>Listeriaceae</taxon>
        <taxon>Listeria</taxon>
    </lineage>
</organism>
<dbReference type="Proteomes" id="UP000295558">
    <property type="component" value="Unassembled WGS sequence"/>
</dbReference>
<evidence type="ECO:0000313" key="3">
    <source>
        <dbReference type="Proteomes" id="UP000295558"/>
    </source>
</evidence>
<keyword evidence="3" id="KW-1185">Reference proteome</keyword>
<evidence type="ECO:0000256" key="1">
    <source>
        <dbReference type="SAM" id="Phobius"/>
    </source>
</evidence>
<name>A0A4R6ZGX6_9LIST</name>
<feature type="transmembrane region" description="Helical" evidence="1">
    <location>
        <begin position="7"/>
        <end position="28"/>
    </location>
</feature>
<evidence type="ECO:0000313" key="2">
    <source>
        <dbReference type="EMBL" id="TDR51527.1"/>
    </source>
</evidence>